<accession>A0A2W5TLV7</accession>
<feature type="chain" id="PRO_5015862608" description="Cytochrome c domain-containing protein" evidence="1">
    <location>
        <begin position="18"/>
        <end position="374"/>
    </location>
</feature>
<evidence type="ECO:0000313" key="2">
    <source>
        <dbReference type="EMBL" id="PZR16570.1"/>
    </source>
</evidence>
<dbReference type="EMBL" id="QFQP01000003">
    <property type="protein sequence ID" value="PZR16570.1"/>
    <property type="molecule type" value="Genomic_DNA"/>
</dbReference>
<gene>
    <name evidence="2" type="ORF">DI536_05230</name>
</gene>
<protein>
    <recommendedName>
        <fullName evidence="4">Cytochrome c domain-containing protein</fullName>
    </recommendedName>
</protein>
<keyword evidence="1" id="KW-0732">Signal</keyword>
<proteinExistence type="predicted"/>
<reference evidence="2 3" key="1">
    <citation type="submission" date="2017-08" db="EMBL/GenBank/DDBJ databases">
        <title>Infants hospitalized years apart are colonized by the same room-sourced microbial strains.</title>
        <authorList>
            <person name="Brooks B."/>
            <person name="Olm M.R."/>
            <person name="Firek B.A."/>
            <person name="Baker R."/>
            <person name="Thomas B.C."/>
            <person name="Morowitz M.J."/>
            <person name="Banfield J.F."/>
        </authorList>
    </citation>
    <scope>NUCLEOTIDE SEQUENCE [LARGE SCALE GENOMIC DNA]</scope>
    <source>
        <strain evidence="2">S2_003_000_R2_14</strain>
    </source>
</reference>
<sequence length="374" mass="41461">MRVVLLMVTLLASAAFAADAKTKTTMRTALHSTLWLQPYLVSPAAFRDPANAPAIKGHLEVLANLEHHFATREKADAATRAIAGMLGAQVRRSLTDFNAGDPEPARARLRSLTSVCFACHSRDAVATDFDDTEKAVEALRLPPLRQAELYASTRQFDRAIAVWKDALARPAKTDAEWFEQTAALRQYLAVLVRVKDDKAGTAAAITEQAQRDGVPVFFQHLLDAWFTEVRVWNEDAFDARAATPLVLFKKGAALIADADLERQVVADERRFISMLRATAYLSAALERAPDATWRGEALFFLGVASAATQDPLLWNLDALFLETCVREQPHTRIARRCVTRLSERTWLRWTGSGGTDIPPEELRTLAWLRSLAAP</sequence>
<name>A0A2W5TLV7_9BACT</name>
<evidence type="ECO:0008006" key="4">
    <source>
        <dbReference type="Google" id="ProtNLM"/>
    </source>
</evidence>
<dbReference type="AlphaFoldDB" id="A0A2W5TLV7"/>
<organism evidence="2 3">
    <name type="scientific">Archangium gephyra</name>
    <dbReference type="NCBI Taxonomy" id="48"/>
    <lineage>
        <taxon>Bacteria</taxon>
        <taxon>Pseudomonadati</taxon>
        <taxon>Myxococcota</taxon>
        <taxon>Myxococcia</taxon>
        <taxon>Myxococcales</taxon>
        <taxon>Cystobacterineae</taxon>
        <taxon>Archangiaceae</taxon>
        <taxon>Archangium</taxon>
    </lineage>
</organism>
<comment type="caution">
    <text evidence="2">The sequence shown here is derived from an EMBL/GenBank/DDBJ whole genome shotgun (WGS) entry which is preliminary data.</text>
</comment>
<dbReference type="Proteomes" id="UP000249061">
    <property type="component" value="Unassembled WGS sequence"/>
</dbReference>
<evidence type="ECO:0000256" key="1">
    <source>
        <dbReference type="SAM" id="SignalP"/>
    </source>
</evidence>
<feature type="signal peptide" evidence="1">
    <location>
        <begin position="1"/>
        <end position="17"/>
    </location>
</feature>
<evidence type="ECO:0000313" key="3">
    <source>
        <dbReference type="Proteomes" id="UP000249061"/>
    </source>
</evidence>